<dbReference type="EMBL" id="IACT01000478">
    <property type="protein sequence ID" value="LAC19890.1"/>
    <property type="molecule type" value="mRNA"/>
</dbReference>
<feature type="region of interest" description="Disordered" evidence="1">
    <location>
        <begin position="168"/>
        <end position="204"/>
    </location>
</feature>
<dbReference type="GO" id="GO:0045944">
    <property type="term" value="P:positive regulation of transcription by RNA polymerase II"/>
    <property type="evidence" value="ECO:0007669"/>
    <property type="project" value="TreeGrafter"/>
</dbReference>
<dbReference type="InterPro" id="IPR027817">
    <property type="entry name" value="Costars_dom"/>
</dbReference>
<feature type="compositionally biased region" description="Polar residues" evidence="1">
    <location>
        <begin position="334"/>
        <end position="344"/>
    </location>
</feature>
<sequence>MPVTLKLHHDGVSGMRSKFAQKVQKHADYQKNCPFSESFDLTSSKNKISKDDPNYGRPEAGSKSEARAHAAQLNINMEMRYLCDMIYDCSDLKTPDGRAAIPFGKLFKMYIRVSDKLVGTLLRARKHGYVHFEGEMLFQGQDDRKMIVLARNINTIKARFGQKALATEGGPVEPWDKDEEEDSGIYSGPALSRRNSNPTGTKAAYVPPKIEDKFMLNIPKLFTRSQSLSDLGCIMFVSENQSDASRGVTPEPGSSDYYSDLDILGVDDDSESDQPESKMFLQATNKHRMSLSPTCLTPRERSRSRASSPAPSMGTIEESREHRIQPLRRKVPGNTRTDTPNNISSQMLSTTTQLLNKVTIELSGPEITHHEDDFQDCLSIPVPQLQITNIPCILVEGISDSN</sequence>
<feature type="region of interest" description="Disordered" evidence="1">
    <location>
        <begin position="292"/>
        <end position="344"/>
    </location>
</feature>
<evidence type="ECO:0000313" key="3">
    <source>
        <dbReference type="EMBL" id="LAB66071.1"/>
    </source>
</evidence>
<reference evidence="4" key="1">
    <citation type="submission" date="2017-11" db="EMBL/GenBank/DDBJ databases">
        <title>The sensing device of the deep-sea amphipod.</title>
        <authorList>
            <person name="Kobayashi H."/>
            <person name="Nagahama T."/>
            <person name="Arai W."/>
            <person name="Sasagawa Y."/>
            <person name="Umeda M."/>
            <person name="Hayashi T."/>
            <person name="Nikaido I."/>
            <person name="Watanabe H."/>
            <person name="Oguri K."/>
            <person name="Kitazato H."/>
            <person name="Fujioka K."/>
            <person name="Kido Y."/>
            <person name="Takami H."/>
        </authorList>
    </citation>
    <scope>NUCLEOTIDE SEQUENCE</scope>
    <source>
        <tissue evidence="4">Whole body</tissue>
    </source>
</reference>
<dbReference type="SMART" id="SM01283">
    <property type="entry name" value="Costars"/>
    <property type="match status" value="1"/>
</dbReference>
<feature type="region of interest" description="Disordered" evidence="1">
    <location>
        <begin position="44"/>
        <end position="66"/>
    </location>
</feature>
<protein>
    <submittedName>
        <fullName evidence="3 4">Actin-binding Rho-activating protein-like</fullName>
    </submittedName>
</protein>
<dbReference type="GO" id="GO:0003779">
    <property type="term" value="F:actin binding"/>
    <property type="evidence" value="ECO:0007669"/>
    <property type="project" value="InterPro"/>
</dbReference>
<name>A0A2P2HWB9_9CRUS</name>
<evidence type="ECO:0000259" key="2">
    <source>
        <dbReference type="SMART" id="SM01283"/>
    </source>
</evidence>
<feature type="domain" description="Costars" evidence="2">
    <location>
        <begin position="73"/>
        <end position="150"/>
    </location>
</feature>
<dbReference type="GO" id="GO:0035025">
    <property type="term" value="P:positive regulation of Rho protein signal transduction"/>
    <property type="evidence" value="ECO:0007669"/>
    <property type="project" value="InterPro"/>
</dbReference>
<dbReference type="GO" id="GO:0030017">
    <property type="term" value="C:sarcomere"/>
    <property type="evidence" value="ECO:0007669"/>
    <property type="project" value="TreeGrafter"/>
</dbReference>
<proteinExistence type="evidence at transcript level"/>
<accession>A0A2P2HWB9</accession>
<evidence type="ECO:0000313" key="4">
    <source>
        <dbReference type="EMBL" id="LAC19890.1"/>
    </source>
</evidence>
<reference evidence="3" key="2">
    <citation type="journal article" date="2018" name="Biosci. Biotechnol. Biochem.">
        <title>Polysaccharide hydrolase of the hadal zone amphipods Hirondellea gigas.</title>
        <authorList>
            <person name="Kobayashi H."/>
            <person name="Nagahama T."/>
            <person name="Arai W."/>
            <person name="Sasagawa Y."/>
            <person name="Umeda M."/>
            <person name="Hayashi T."/>
            <person name="Nikaido I."/>
            <person name="Watanabe H."/>
            <person name="Oguri K."/>
            <person name="Kitazato H."/>
            <person name="Fujioka K."/>
            <person name="Kido Y."/>
            <person name="Takami H."/>
        </authorList>
    </citation>
    <scope>NUCLEOTIDE SEQUENCE</scope>
    <source>
        <tissue evidence="3">Whole body</tissue>
    </source>
</reference>
<organism evidence="3">
    <name type="scientific">Hirondellea gigas</name>
    <dbReference type="NCBI Taxonomy" id="1518452"/>
    <lineage>
        <taxon>Eukaryota</taxon>
        <taxon>Metazoa</taxon>
        <taxon>Ecdysozoa</taxon>
        <taxon>Arthropoda</taxon>
        <taxon>Crustacea</taxon>
        <taxon>Multicrustacea</taxon>
        <taxon>Malacostraca</taxon>
        <taxon>Eumalacostraca</taxon>
        <taxon>Peracarida</taxon>
        <taxon>Amphipoda</taxon>
        <taxon>Amphilochidea</taxon>
        <taxon>Lysianassida</taxon>
        <taxon>Lysianassidira</taxon>
        <taxon>Lysianassoidea</taxon>
        <taxon>Lysianassidae</taxon>
        <taxon>Hirondellea</taxon>
    </lineage>
</organism>
<dbReference type="Pfam" id="PF14705">
    <property type="entry name" value="Costars"/>
    <property type="match status" value="1"/>
</dbReference>
<feature type="compositionally biased region" description="Basic and acidic residues" evidence="1">
    <location>
        <begin position="48"/>
        <end position="66"/>
    </location>
</feature>
<dbReference type="InterPro" id="IPR038095">
    <property type="entry name" value="Costars_sf"/>
</dbReference>
<dbReference type="AlphaFoldDB" id="A0A2P2HWB9"/>
<dbReference type="EMBL" id="IACF01000278">
    <property type="protein sequence ID" value="LAB66071.1"/>
    <property type="molecule type" value="mRNA"/>
</dbReference>
<evidence type="ECO:0000256" key="1">
    <source>
        <dbReference type="SAM" id="MobiDB-lite"/>
    </source>
</evidence>
<dbReference type="PANTHER" id="PTHR22739">
    <property type="entry name" value="STRIATED MUSCLE ACTIVATOR OF RHO-DEPENDENT SIGNALING-RELATED"/>
    <property type="match status" value="1"/>
</dbReference>
<dbReference type="PANTHER" id="PTHR22739:SF7">
    <property type="entry name" value="EG:152A3.3 PROTEIN-RELATED"/>
    <property type="match status" value="1"/>
</dbReference>
<dbReference type="InterPro" id="IPR026111">
    <property type="entry name" value="Abra"/>
</dbReference>
<dbReference type="Gene3D" id="1.10.10.1540">
    <property type="entry name" value="Costar domain"/>
    <property type="match status" value="1"/>
</dbReference>